<proteinExistence type="inferred from homology"/>
<protein>
    <recommendedName>
        <fullName evidence="1">RNA-directed DNA polymerase</fullName>
        <ecNumber evidence="1">2.7.7.49</ecNumber>
    </recommendedName>
</protein>
<dbReference type="EC" id="2.7.7.49" evidence="1"/>
<keyword evidence="2" id="KW-0808">Transferase</keyword>
<evidence type="ECO:0000256" key="5">
    <source>
        <dbReference type="ARBA" id="ARBA00022842"/>
    </source>
</evidence>
<reference evidence="12 13" key="1">
    <citation type="submission" date="2018-05" db="EMBL/GenBank/DDBJ databases">
        <title>Genomic Encyclopedia of Archaeal and Bacterial Type Strains, Phase II (KMG-II): from individual species to whole genera.</title>
        <authorList>
            <person name="Goeker M."/>
        </authorList>
    </citation>
    <scope>NUCLEOTIDE SEQUENCE [LARGE SCALE GENOMIC DNA]</scope>
    <source>
        <strain evidence="12 13">DSM 22214</strain>
    </source>
</reference>
<evidence type="ECO:0000256" key="7">
    <source>
        <dbReference type="ARBA" id="ARBA00023118"/>
    </source>
</evidence>
<evidence type="ECO:0000313" key="12">
    <source>
        <dbReference type="EMBL" id="PWK28802.1"/>
    </source>
</evidence>
<sequence>MSERLSRQQLYDRIRETSKDEYILSEMKKLGFWKSNETEPQISEQLIQREGDLHRELNDLSQQQRRYDNQQAMIADMRKSRMEASKKKQLETKQRNQQKRIEKAEKWKTQQQNSIVYLGEEVSGGLNSTQTDIAKLNSFGLPHFTDVLALAQAMKLTLGRLRFLAYNRKVSTVSHYKRFYLPKKSGGKRLISAPMPMLKDAQYWILEHILYKVSPTDLAHGFVPNRSIMTNAQKHIGQDVVINLDLKDFFPTIDYKRVKGLFNKFGYSEQIATILALICSEPDVELLEIDGKQYYTAKSERKLPQGAPTSPAITNLICYRLDCRFEGIAKKFGFQYSRYADDLTFSAKGEGKKLVGQLLWSVKQVITNEGFTLHPDKIAVMRKGSQQKVTGIVVNDKAGIDHKELHKFRALIHQIGKTGIAGKTWRQGVNLENSMRGYAEFVSMVKPEQGQKFKIALDKVFGVKVKSDKQDIPQNPIIENKLPEEKPKNINKNEDGKSWWEVI</sequence>
<dbReference type="RefSeq" id="WP_109741146.1">
    <property type="nucleotide sequence ID" value="NZ_QGGO01000002.1"/>
</dbReference>
<dbReference type="CDD" id="cd03487">
    <property type="entry name" value="RT_Bac_retron_II"/>
    <property type="match status" value="1"/>
</dbReference>
<dbReference type="Pfam" id="PF00078">
    <property type="entry name" value="RVT_1"/>
    <property type="match status" value="1"/>
</dbReference>
<feature type="region of interest" description="Disordered" evidence="10">
    <location>
        <begin position="80"/>
        <end position="105"/>
    </location>
</feature>
<accession>A0A316EEZ5</accession>
<dbReference type="PANTHER" id="PTHR34047:SF7">
    <property type="entry name" value="RNA-DIRECTED DNA POLYMERASE"/>
    <property type="match status" value="1"/>
</dbReference>
<keyword evidence="4" id="KW-0479">Metal-binding</keyword>
<dbReference type="AlphaFoldDB" id="A0A316EEZ5"/>
<gene>
    <name evidence="12" type="ORF">LV89_00354</name>
</gene>
<evidence type="ECO:0000256" key="2">
    <source>
        <dbReference type="ARBA" id="ARBA00022679"/>
    </source>
</evidence>
<keyword evidence="7" id="KW-0051">Antiviral defense</keyword>
<evidence type="ECO:0000256" key="10">
    <source>
        <dbReference type="SAM" id="MobiDB-lite"/>
    </source>
</evidence>
<dbReference type="InterPro" id="IPR000123">
    <property type="entry name" value="Reverse_transcriptase_msDNA"/>
</dbReference>
<dbReference type="Proteomes" id="UP000245489">
    <property type="component" value="Unassembled WGS sequence"/>
</dbReference>
<keyword evidence="5" id="KW-0460">Magnesium</keyword>
<comment type="similarity">
    <text evidence="8">Belongs to the bacterial reverse transcriptase family.</text>
</comment>
<dbReference type="InterPro" id="IPR051083">
    <property type="entry name" value="GrpII_Intron_Splice-Mob/Def"/>
</dbReference>
<evidence type="ECO:0000256" key="3">
    <source>
        <dbReference type="ARBA" id="ARBA00022695"/>
    </source>
</evidence>
<evidence type="ECO:0000256" key="6">
    <source>
        <dbReference type="ARBA" id="ARBA00022918"/>
    </source>
</evidence>
<keyword evidence="6 12" id="KW-0695">RNA-directed DNA polymerase</keyword>
<dbReference type="InterPro" id="IPR043502">
    <property type="entry name" value="DNA/RNA_pol_sf"/>
</dbReference>
<dbReference type="EMBL" id="QGGO01000002">
    <property type="protein sequence ID" value="PWK28802.1"/>
    <property type="molecule type" value="Genomic_DNA"/>
</dbReference>
<keyword evidence="13" id="KW-1185">Reference proteome</keyword>
<organism evidence="12 13">
    <name type="scientific">Arcicella aurantiaca</name>
    <dbReference type="NCBI Taxonomy" id="591202"/>
    <lineage>
        <taxon>Bacteria</taxon>
        <taxon>Pseudomonadati</taxon>
        <taxon>Bacteroidota</taxon>
        <taxon>Cytophagia</taxon>
        <taxon>Cytophagales</taxon>
        <taxon>Flectobacillaceae</taxon>
        <taxon>Arcicella</taxon>
    </lineage>
</organism>
<evidence type="ECO:0000256" key="4">
    <source>
        <dbReference type="ARBA" id="ARBA00022723"/>
    </source>
</evidence>
<dbReference type="GO" id="GO:0003964">
    <property type="term" value="F:RNA-directed DNA polymerase activity"/>
    <property type="evidence" value="ECO:0007669"/>
    <property type="project" value="UniProtKB-KW"/>
</dbReference>
<evidence type="ECO:0000256" key="1">
    <source>
        <dbReference type="ARBA" id="ARBA00012493"/>
    </source>
</evidence>
<comment type="caution">
    <text evidence="12">The sequence shown here is derived from an EMBL/GenBank/DDBJ whole genome shotgun (WGS) entry which is preliminary data.</text>
</comment>
<dbReference type="GO" id="GO:0046872">
    <property type="term" value="F:metal ion binding"/>
    <property type="evidence" value="ECO:0007669"/>
    <property type="project" value="UniProtKB-KW"/>
</dbReference>
<dbReference type="PANTHER" id="PTHR34047">
    <property type="entry name" value="NUCLEAR INTRON MATURASE 1, MITOCHONDRIAL-RELATED"/>
    <property type="match status" value="1"/>
</dbReference>
<name>A0A316EEZ5_9BACT</name>
<evidence type="ECO:0000313" key="13">
    <source>
        <dbReference type="Proteomes" id="UP000245489"/>
    </source>
</evidence>
<evidence type="ECO:0000259" key="11">
    <source>
        <dbReference type="PROSITE" id="PS50878"/>
    </source>
</evidence>
<keyword evidence="3" id="KW-0548">Nucleotidyltransferase</keyword>
<dbReference type="PROSITE" id="PS50878">
    <property type="entry name" value="RT_POL"/>
    <property type="match status" value="1"/>
</dbReference>
<dbReference type="GO" id="GO:0051607">
    <property type="term" value="P:defense response to virus"/>
    <property type="evidence" value="ECO:0007669"/>
    <property type="project" value="UniProtKB-KW"/>
</dbReference>
<dbReference type="PRINTS" id="PR00866">
    <property type="entry name" value="RNADNAPOLMS"/>
</dbReference>
<comment type="catalytic activity">
    <reaction evidence="9">
        <text>DNA(n) + a 2'-deoxyribonucleoside 5'-triphosphate = DNA(n+1) + diphosphate</text>
        <dbReference type="Rhea" id="RHEA:22508"/>
        <dbReference type="Rhea" id="RHEA-COMP:17339"/>
        <dbReference type="Rhea" id="RHEA-COMP:17340"/>
        <dbReference type="ChEBI" id="CHEBI:33019"/>
        <dbReference type="ChEBI" id="CHEBI:61560"/>
        <dbReference type="ChEBI" id="CHEBI:173112"/>
        <dbReference type="EC" id="2.7.7.49"/>
    </reaction>
</comment>
<dbReference type="GO" id="GO:0003723">
    <property type="term" value="F:RNA binding"/>
    <property type="evidence" value="ECO:0007669"/>
    <property type="project" value="InterPro"/>
</dbReference>
<evidence type="ECO:0000256" key="9">
    <source>
        <dbReference type="ARBA" id="ARBA00048173"/>
    </source>
</evidence>
<feature type="domain" description="Reverse transcriptase" evidence="11">
    <location>
        <begin position="162"/>
        <end position="394"/>
    </location>
</feature>
<dbReference type="SUPFAM" id="SSF56672">
    <property type="entry name" value="DNA/RNA polymerases"/>
    <property type="match status" value="1"/>
</dbReference>
<dbReference type="InterPro" id="IPR000477">
    <property type="entry name" value="RT_dom"/>
</dbReference>
<evidence type="ECO:0000256" key="8">
    <source>
        <dbReference type="ARBA" id="ARBA00034120"/>
    </source>
</evidence>
<dbReference type="OrthoDB" id="9780724at2"/>